<organism evidence="1 2">
    <name type="scientific">Dufourea novaeangliae</name>
    <name type="common">Sweat bee</name>
    <dbReference type="NCBI Taxonomy" id="178035"/>
    <lineage>
        <taxon>Eukaryota</taxon>
        <taxon>Metazoa</taxon>
        <taxon>Ecdysozoa</taxon>
        <taxon>Arthropoda</taxon>
        <taxon>Hexapoda</taxon>
        <taxon>Insecta</taxon>
        <taxon>Pterygota</taxon>
        <taxon>Neoptera</taxon>
        <taxon>Endopterygota</taxon>
        <taxon>Hymenoptera</taxon>
        <taxon>Apocrita</taxon>
        <taxon>Aculeata</taxon>
        <taxon>Apoidea</taxon>
        <taxon>Anthophila</taxon>
        <taxon>Halictidae</taxon>
        <taxon>Rophitinae</taxon>
        <taxon>Dufourea</taxon>
    </lineage>
</organism>
<dbReference type="EMBL" id="KQ434968">
    <property type="protein sequence ID" value="KZC12708.1"/>
    <property type="molecule type" value="Genomic_DNA"/>
</dbReference>
<sequence length="60" mass="7018">MPVHNNYKSCGNGFDNFSLRWWLGRKPKVLLQETSYNNLVLKDIQLFHYPPYLSNSATSN</sequence>
<name>A0A154PN26_DUFNO</name>
<gene>
    <name evidence="1" type="ORF">WN55_04802</name>
</gene>
<protein>
    <submittedName>
        <fullName evidence="1">Uncharacterized protein</fullName>
    </submittedName>
</protein>
<accession>A0A154PN26</accession>
<dbReference type="Proteomes" id="UP000076502">
    <property type="component" value="Unassembled WGS sequence"/>
</dbReference>
<keyword evidence="2" id="KW-1185">Reference proteome</keyword>
<evidence type="ECO:0000313" key="2">
    <source>
        <dbReference type="Proteomes" id="UP000076502"/>
    </source>
</evidence>
<evidence type="ECO:0000313" key="1">
    <source>
        <dbReference type="EMBL" id="KZC12708.1"/>
    </source>
</evidence>
<dbReference type="AlphaFoldDB" id="A0A154PN26"/>
<reference evidence="1 2" key="1">
    <citation type="submission" date="2015-07" db="EMBL/GenBank/DDBJ databases">
        <title>The genome of Dufourea novaeangliae.</title>
        <authorList>
            <person name="Pan H."/>
            <person name="Kapheim K."/>
        </authorList>
    </citation>
    <scope>NUCLEOTIDE SEQUENCE [LARGE SCALE GENOMIC DNA]</scope>
    <source>
        <strain evidence="1">0120121106</strain>
        <tissue evidence="1">Whole body</tissue>
    </source>
</reference>
<proteinExistence type="predicted"/>